<dbReference type="Proteomes" id="UP000614915">
    <property type="component" value="Unassembled WGS sequence"/>
</dbReference>
<name>A0ABS0JH20_9ACTN</name>
<gene>
    <name evidence="1" type="ORF">IW248_002645</name>
</gene>
<dbReference type="RefSeq" id="WP_196927221.1">
    <property type="nucleotide sequence ID" value="NZ_CP108567.1"/>
</dbReference>
<dbReference type="EMBL" id="JADOTX010000001">
    <property type="protein sequence ID" value="MBG6066358.1"/>
    <property type="molecule type" value="Genomic_DNA"/>
</dbReference>
<proteinExistence type="predicted"/>
<accession>A0ABS0JH20</accession>
<protein>
    <submittedName>
        <fullName evidence="1">Uncharacterized protein</fullName>
    </submittedName>
</protein>
<evidence type="ECO:0000313" key="2">
    <source>
        <dbReference type="Proteomes" id="UP000614915"/>
    </source>
</evidence>
<comment type="caution">
    <text evidence="1">The sequence shown here is derived from an EMBL/GenBank/DDBJ whole genome shotgun (WGS) entry which is preliminary data.</text>
</comment>
<evidence type="ECO:0000313" key="1">
    <source>
        <dbReference type="EMBL" id="MBG6066358.1"/>
    </source>
</evidence>
<reference evidence="1 2" key="1">
    <citation type="submission" date="2020-11" db="EMBL/GenBank/DDBJ databases">
        <title>Sequencing the genomes of 1000 actinobacteria strains.</title>
        <authorList>
            <person name="Klenk H.-P."/>
        </authorList>
    </citation>
    <scope>NUCLEOTIDE SEQUENCE [LARGE SCALE GENOMIC DNA]</scope>
    <source>
        <strain evidence="1 2">DSM 101692</strain>
    </source>
</reference>
<sequence length="107" mass="11633">MGALFHTEGVHGSLLQLIERLAELPDDATLYAARPWSPESDAVAAIEGPGGESPTELPHLLEVELAREAVDVWSEWRKGRRPTAGNACAAVIHYATHDAYMPMNIDT</sequence>
<organism evidence="1 2">
    <name type="scientific">Micromonospora ureilytica</name>
    <dbReference type="NCBI Taxonomy" id="709868"/>
    <lineage>
        <taxon>Bacteria</taxon>
        <taxon>Bacillati</taxon>
        <taxon>Actinomycetota</taxon>
        <taxon>Actinomycetes</taxon>
        <taxon>Micromonosporales</taxon>
        <taxon>Micromonosporaceae</taxon>
        <taxon>Micromonospora</taxon>
    </lineage>
</organism>
<keyword evidence="2" id="KW-1185">Reference proteome</keyword>